<sequence>MNEENKNQKIEWGLPSIGIPSEVLFNPFLTHTEKMLFGFIRNMSMTKKGCWASNKYLGALLGVKSQTISNGVANLKKYAYVKVIFEGDKKLTQEKKRRIFINNDYQNLYRSLVEEFHEVYNKADETLLIKLGGAINELIYGYKITNSKDVIKDEIKISNELDIAKLTSTKLLEPEIFNKETQIAYSYWLSFKNTPNHRASKVRNEALKDLDLFIKKYDLRTVKKAMNVYNSLLENPFIMITKNAPFKIGLNEFFKWGKYSKSSLSKWKDNPVANIKSWFDVCLLGTEEAERIMTKISKDDNPKITKKLKKEFDNRIEKIRNPEPRDENAFISTSRYIIEFLKTNNKFLRIDAVEKRNPVLFVPYLYDYLKDNQNGNKQHPGWFTNDYFYDNFPVWMIKKGHMTESRKVKRR</sequence>
<comment type="caution">
    <text evidence="1">The sequence shown here is derived from an EMBL/GenBank/DDBJ whole genome shotgun (WGS) entry which is preliminary data.</text>
</comment>
<dbReference type="AlphaFoldDB" id="A0A0F9V2G2"/>
<evidence type="ECO:0000313" key="1">
    <source>
        <dbReference type="EMBL" id="KKN67701.1"/>
    </source>
</evidence>
<proteinExistence type="predicted"/>
<name>A0A0F9V2G2_9ZZZZ</name>
<dbReference type="Pfam" id="PF13730">
    <property type="entry name" value="HTH_36"/>
    <property type="match status" value="1"/>
</dbReference>
<reference evidence="1" key="1">
    <citation type="journal article" date="2015" name="Nature">
        <title>Complex archaea that bridge the gap between prokaryotes and eukaryotes.</title>
        <authorList>
            <person name="Spang A."/>
            <person name="Saw J.H."/>
            <person name="Jorgensen S.L."/>
            <person name="Zaremba-Niedzwiedzka K."/>
            <person name="Martijn J."/>
            <person name="Lind A.E."/>
            <person name="van Eijk R."/>
            <person name="Schleper C."/>
            <person name="Guy L."/>
            <person name="Ettema T.J."/>
        </authorList>
    </citation>
    <scope>NUCLEOTIDE SEQUENCE</scope>
</reference>
<dbReference type="EMBL" id="LAZR01000467">
    <property type="protein sequence ID" value="KKN67701.1"/>
    <property type="molecule type" value="Genomic_DNA"/>
</dbReference>
<accession>A0A0F9V2G2</accession>
<organism evidence="1">
    <name type="scientific">marine sediment metagenome</name>
    <dbReference type="NCBI Taxonomy" id="412755"/>
    <lineage>
        <taxon>unclassified sequences</taxon>
        <taxon>metagenomes</taxon>
        <taxon>ecological metagenomes</taxon>
    </lineage>
</organism>
<protein>
    <submittedName>
        <fullName evidence="1">Uncharacterized protein</fullName>
    </submittedName>
</protein>
<gene>
    <name evidence="1" type="ORF">LCGC14_0458450</name>
</gene>